<organism evidence="5 6">
    <name type="scientific">Iphiclides podalirius</name>
    <name type="common">scarce swallowtail</name>
    <dbReference type="NCBI Taxonomy" id="110791"/>
    <lineage>
        <taxon>Eukaryota</taxon>
        <taxon>Metazoa</taxon>
        <taxon>Ecdysozoa</taxon>
        <taxon>Arthropoda</taxon>
        <taxon>Hexapoda</taxon>
        <taxon>Insecta</taxon>
        <taxon>Pterygota</taxon>
        <taxon>Neoptera</taxon>
        <taxon>Endopterygota</taxon>
        <taxon>Lepidoptera</taxon>
        <taxon>Glossata</taxon>
        <taxon>Ditrysia</taxon>
        <taxon>Papilionoidea</taxon>
        <taxon>Papilionidae</taxon>
        <taxon>Papilioninae</taxon>
        <taxon>Iphiclides</taxon>
    </lineage>
</organism>
<keyword evidence="6" id="KW-1185">Reference proteome</keyword>
<dbReference type="PRINTS" id="PR00069">
    <property type="entry name" value="ALDKETRDTASE"/>
</dbReference>
<evidence type="ECO:0000259" key="4">
    <source>
        <dbReference type="Pfam" id="PF00248"/>
    </source>
</evidence>
<protein>
    <recommendedName>
        <fullName evidence="4">NADP-dependent oxidoreductase domain-containing protein</fullName>
    </recommendedName>
</protein>
<dbReference type="InterPro" id="IPR036812">
    <property type="entry name" value="NAD(P)_OxRdtase_dom_sf"/>
</dbReference>
<dbReference type="Gene3D" id="3.20.20.100">
    <property type="entry name" value="NADP-dependent oxidoreductase domain"/>
    <property type="match status" value="1"/>
</dbReference>
<proteinExistence type="inferred from homology"/>
<dbReference type="InterPro" id="IPR018170">
    <property type="entry name" value="Aldo/ket_reductase_CS"/>
</dbReference>
<dbReference type="PROSITE" id="PS00798">
    <property type="entry name" value="ALDOKETO_REDUCTASE_1"/>
    <property type="match status" value="1"/>
</dbReference>
<dbReference type="EMBL" id="OW152813">
    <property type="protein sequence ID" value="CAH2034305.1"/>
    <property type="molecule type" value="Genomic_DNA"/>
</dbReference>
<evidence type="ECO:0000313" key="6">
    <source>
        <dbReference type="Proteomes" id="UP000837857"/>
    </source>
</evidence>
<dbReference type="Pfam" id="PF00248">
    <property type="entry name" value="Aldo_ket_red"/>
    <property type="match status" value="1"/>
</dbReference>
<evidence type="ECO:0000256" key="2">
    <source>
        <dbReference type="ARBA" id="ARBA00022857"/>
    </source>
</evidence>
<evidence type="ECO:0000313" key="5">
    <source>
        <dbReference type="EMBL" id="CAH2034305.1"/>
    </source>
</evidence>
<evidence type="ECO:0000256" key="1">
    <source>
        <dbReference type="ARBA" id="ARBA00007905"/>
    </source>
</evidence>
<name>A0ABN8HJ56_9NEOP</name>
<keyword evidence="3" id="KW-0560">Oxidoreductase</keyword>
<feature type="domain" description="NADP-dependent oxidoreductase" evidence="4">
    <location>
        <begin position="26"/>
        <end position="284"/>
    </location>
</feature>
<dbReference type="SUPFAM" id="SSF51430">
    <property type="entry name" value="NAD(P)-linked oxidoreductase"/>
    <property type="match status" value="1"/>
</dbReference>
<gene>
    <name evidence="5" type="ORF">IPOD504_LOCUS72</name>
</gene>
<comment type="similarity">
    <text evidence="1">Belongs to the aldo/keto reductase family.</text>
</comment>
<dbReference type="PIRSF" id="PIRSF000097">
    <property type="entry name" value="AKR"/>
    <property type="match status" value="1"/>
</dbReference>
<reference evidence="5" key="1">
    <citation type="submission" date="2022-03" db="EMBL/GenBank/DDBJ databases">
        <authorList>
            <person name="Martin H S."/>
        </authorList>
    </citation>
    <scope>NUCLEOTIDE SEQUENCE</scope>
</reference>
<evidence type="ECO:0000256" key="3">
    <source>
        <dbReference type="ARBA" id="ARBA00023002"/>
    </source>
</evidence>
<dbReference type="PANTHER" id="PTHR43827">
    <property type="entry name" value="2,5-DIKETO-D-GLUCONIC ACID REDUCTASE"/>
    <property type="match status" value="1"/>
</dbReference>
<dbReference type="InterPro" id="IPR020471">
    <property type="entry name" value="AKR"/>
</dbReference>
<sequence length="308" mass="34398">MVEESLSKMEITLNNGNKMPAFGLGTYKIREPQVIEAAVDAALKAGYRLFDSAAVYGNEAALGEAFRKLLPKYNLEREDIFITTKLSPVDHGDYEVVESAYKKSLSNLGVEYVDLYLIHFPGSVRLAPSDARNPELRRKTWKALNELYDEGRVNSIGVANFTVRHLQDLNIRAGGVFPVVNQVEWHPYFHQTELRDYCRKNDICLQAYGSLGGASSGDKALLEEPLVKEIAEGHKSGAAQVLLAWALQQDVAVIPKSATPARIRDNICIDFKLTEAEINKLNALGGNAKKYAWDPKEMCTNIRRNQRV</sequence>
<accession>A0ABN8HJ56</accession>
<keyword evidence="2" id="KW-0521">NADP</keyword>
<dbReference type="PANTHER" id="PTHR43827:SF3">
    <property type="entry name" value="NADP-DEPENDENT OXIDOREDUCTASE DOMAIN-CONTAINING PROTEIN"/>
    <property type="match status" value="1"/>
</dbReference>
<feature type="non-terminal residue" evidence="5">
    <location>
        <position position="1"/>
    </location>
</feature>
<dbReference type="Proteomes" id="UP000837857">
    <property type="component" value="Chromosome 1"/>
</dbReference>
<dbReference type="CDD" id="cd19136">
    <property type="entry name" value="AKR_DrGR-like"/>
    <property type="match status" value="1"/>
</dbReference>
<dbReference type="InterPro" id="IPR023210">
    <property type="entry name" value="NADP_OxRdtase_dom"/>
</dbReference>